<reference evidence="1 2" key="1">
    <citation type="submission" date="2023-07" db="EMBL/GenBank/DDBJ databases">
        <title>Sorghum-associated microbial communities from plants grown in Nebraska, USA.</title>
        <authorList>
            <person name="Schachtman D."/>
        </authorList>
    </citation>
    <scope>NUCLEOTIDE SEQUENCE [LARGE SCALE GENOMIC DNA]</scope>
    <source>
        <strain evidence="1 2">BE316</strain>
    </source>
</reference>
<accession>A0ABU2A339</accession>
<comment type="caution">
    <text evidence="1">The sequence shown here is derived from an EMBL/GenBank/DDBJ whole genome shotgun (WGS) entry which is preliminary data.</text>
</comment>
<sequence>MGAPDTSLQLAHALDAWQRLDLRVRLALYPERPCAIGCYVAMGRHMARRGLVDEVEAELRMFRLLLQSGTDLALPWAWRQHCLSFATHPLARLALLHGEVDPDAVLALQSRWELARQQLPAA</sequence>
<organism evidence="1 2">
    <name type="scientific">Roseateles asaccharophilus</name>
    <dbReference type="NCBI Taxonomy" id="582607"/>
    <lineage>
        <taxon>Bacteria</taxon>
        <taxon>Pseudomonadati</taxon>
        <taxon>Pseudomonadota</taxon>
        <taxon>Betaproteobacteria</taxon>
        <taxon>Burkholderiales</taxon>
        <taxon>Sphaerotilaceae</taxon>
        <taxon>Roseateles</taxon>
    </lineage>
</organism>
<evidence type="ECO:0000313" key="2">
    <source>
        <dbReference type="Proteomes" id="UP001180825"/>
    </source>
</evidence>
<name>A0ABU2A339_9BURK</name>
<gene>
    <name evidence="1" type="ORF">J2X21_000622</name>
</gene>
<proteinExistence type="predicted"/>
<protein>
    <submittedName>
        <fullName evidence="1">Uncharacterized protein</fullName>
    </submittedName>
</protein>
<dbReference type="EMBL" id="JAVDXV010000001">
    <property type="protein sequence ID" value="MDR7331510.1"/>
    <property type="molecule type" value="Genomic_DNA"/>
</dbReference>
<keyword evidence="2" id="KW-1185">Reference proteome</keyword>
<dbReference type="RefSeq" id="WP_310324734.1">
    <property type="nucleotide sequence ID" value="NZ_JAVDXV010000001.1"/>
</dbReference>
<dbReference type="Proteomes" id="UP001180825">
    <property type="component" value="Unassembled WGS sequence"/>
</dbReference>
<evidence type="ECO:0000313" key="1">
    <source>
        <dbReference type="EMBL" id="MDR7331510.1"/>
    </source>
</evidence>